<dbReference type="EMBL" id="UINC01006401">
    <property type="protein sequence ID" value="SVA27307.1"/>
    <property type="molecule type" value="Genomic_DNA"/>
</dbReference>
<sequence>MVAERLPREVIAMRVAQELQDGNVVNLGIGIPSLCSQFVPEGRTIFYHSESGVLNYGPMAEEGREDQDLINASGQFLAPVQGMSFFDSGAAFAMIRGGHIDVTVLGALQVSSKGDLANWMIPSRGIGNVGGAMDLAVGAKKVIVSMEHIDREGNPKIVDKCTFPLTCPTCVDMIVTDIAVISVQNDGLVLHETAPGWSVADVQAETDAKLIIASDVKNIAL</sequence>
<dbReference type="GO" id="GO:0008410">
    <property type="term" value="F:CoA-transferase activity"/>
    <property type="evidence" value="ECO:0007669"/>
    <property type="project" value="InterPro"/>
</dbReference>
<dbReference type="PANTHER" id="PTHR13707">
    <property type="entry name" value="KETOACID-COENZYME A TRANSFERASE"/>
    <property type="match status" value="1"/>
</dbReference>
<dbReference type="AlphaFoldDB" id="A0A381UJ08"/>
<proteinExistence type="predicted"/>
<dbReference type="SUPFAM" id="SSF100950">
    <property type="entry name" value="NagB/RpiA/CoA transferase-like"/>
    <property type="match status" value="1"/>
</dbReference>
<evidence type="ECO:0008006" key="3">
    <source>
        <dbReference type="Google" id="ProtNLM"/>
    </source>
</evidence>
<reference evidence="2" key="1">
    <citation type="submission" date="2018-05" db="EMBL/GenBank/DDBJ databases">
        <authorList>
            <person name="Lanie J.A."/>
            <person name="Ng W.-L."/>
            <person name="Kazmierczak K.M."/>
            <person name="Andrzejewski T.M."/>
            <person name="Davidsen T.M."/>
            <person name="Wayne K.J."/>
            <person name="Tettelin H."/>
            <person name="Glass J.I."/>
            <person name="Rusch D."/>
            <person name="Podicherti R."/>
            <person name="Tsui H.-C.T."/>
            <person name="Winkler M.E."/>
        </authorList>
    </citation>
    <scope>NUCLEOTIDE SEQUENCE</scope>
</reference>
<keyword evidence="1" id="KW-0808">Transferase</keyword>
<dbReference type="InterPro" id="IPR037171">
    <property type="entry name" value="NagB/RpiA_transferase-like"/>
</dbReference>
<organism evidence="2">
    <name type="scientific">marine metagenome</name>
    <dbReference type="NCBI Taxonomy" id="408172"/>
    <lineage>
        <taxon>unclassified sequences</taxon>
        <taxon>metagenomes</taxon>
        <taxon>ecological metagenomes</taxon>
    </lineage>
</organism>
<accession>A0A381UJ08</accession>
<dbReference type="InterPro" id="IPR012791">
    <property type="entry name" value="3-oxoacid_CoA-transf_B"/>
</dbReference>
<dbReference type="Gene3D" id="3.40.1080.10">
    <property type="entry name" value="Glutaconate Coenzyme A-transferase"/>
    <property type="match status" value="1"/>
</dbReference>
<evidence type="ECO:0000256" key="1">
    <source>
        <dbReference type="ARBA" id="ARBA00022679"/>
    </source>
</evidence>
<dbReference type="SMART" id="SM00882">
    <property type="entry name" value="CoA_trans"/>
    <property type="match status" value="1"/>
</dbReference>
<name>A0A381UJ08_9ZZZZ</name>
<dbReference type="PANTHER" id="PTHR13707:SF57">
    <property type="entry name" value="SUCCINYL-COA:3-KETOACID COENZYME A TRANSFERASE SUBUNIT B-RELATED"/>
    <property type="match status" value="1"/>
</dbReference>
<protein>
    <recommendedName>
        <fullName evidence="3">Succinyl-CoA--3-ketoacid-CoA transferase</fullName>
    </recommendedName>
</protein>
<evidence type="ECO:0000313" key="2">
    <source>
        <dbReference type="EMBL" id="SVA27307.1"/>
    </source>
</evidence>
<gene>
    <name evidence="2" type="ORF">METZ01_LOCUS80161</name>
</gene>
<dbReference type="InterPro" id="IPR004165">
    <property type="entry name" value="CoA_trans_fam_I"/>
</dbReference>
<dbReference type="Pfam" id="PF01144">
    <property type="entry name" value="CoA_trans"/>
    <property type="match status" value="1"/>
</dbReference>
<dbReference type="NCBIfam" id="TIGR02428">
    <property type="entry name" value="pcaJ_scoB_fam"/>
    <property type="match status" value="1"/>
</dbReference>